<accession>A0A0S7WE84</accession>
<evidence type="ECO:0000313" key="11">
    <source>
        <dbReference type="EMBL" id="KPJ48452.1"/>
    </source>
</evidence>
<evidence type="ECO:0000256" key="7">
    <source>
        <dbReference type="ARBA" id="ARBA00023239"/>
    </source>
</evidence>
<dbReference type="GO" id="GO:0016829">
    <property type="term" value="F:lyase activity"/>
    <property type="evidence" value="ECO:0007669"/>
    <property type="project" value="UniProtKB-KW"/>
</dbReference>
<dbReference type="PROSITE" id="PS51068">
    <property type="entry name" value="FPG_CAT"/>
    <property type="match status" value="1"/>
</dbReference>
<dbReference type="Gene3D" id="1.10.8.50">
    <property type="match status" value="1"/>
</dbReference>
<evidence type="ECO:0000256" key="1">
    <source>
        <dbReference type="ARBA" id="ARBA00001668"/>
    </source>
</evidence>
<dbReference type="Gene3D" id="3.20.190.10">
    <property type="entry name" value="MutM-like, N-terminal"/>
    <property type="match status" value="1"/>
</dbReference>
<evidence type="ECO:0000259" key="10">
    <source>
        <dbReference type="PROSITE" id="PS51068"/>
    </source>
</evidence>
<organism evidence="11 12">
    <name type="scientific">candidate division TA06 bacterium DG_26</name>
    <dbReference type="NCBI Taxonomy" id="1703771"/>
    <lineage>
        <taxon>Bacteria</taxon>
        <taxon>Bacteria division TA06</taxon>
    </lineage>
</organism>
<dbReference type="PANTHER" id="PTHR22993">
    <property type="entry name" value="FORMAMIDOPYRIMIDINE-DNA GLYCOSYLASE"/>
    <property type="match status" value="1"/>
</dbReference>
<keyword evidence="4" id="KW-0378">Hydrolase</keyword>
<evidence type="ECO:0000256" key="8">
    <source>
        <dbReference type="ARBA" id="ARBA00023268"/>
    </source>
</evidence>
<sequence>MFELPELMTLAKQMNDTLKGKIIRRGQLGNSPHKFVWYNRGHHEFEKLTKGKKIGEARPKGRWLFIPLEPEYVLLLGECGGKVLYHRPGSKLPKKYHLYITFEDGSFLTATTQMWGAMELYEKGKENDRKYVKGMRTTPIEPEFTLDYFSSIIDDCARAEKRSAKGLLTQDQIIPGLGNAIAQDILFRAHLHPRHSIGDLSGGERRALYDAILSTIDEIEKKGGR</sequence>
<dbReference type="InterPro" id="IPR010979">
    <property type="entry name" value="Ribosomal_uS13-like_H2TH"/>
</dbReference>
<name>A0A0S7WE84_UNCT6</name>
<dbReference type="AlphaFoldDB" id="A0A0S7WE84"/>
<evidence type="ECO:0000256" key="3">
    <source>
        <dbReference type="ARBA" id="ARBA00022763"/>
    </source>
</evidence>
<proteinExistence type="inferred from homology"/>
<evidence type="ECO:0000313" key="12">
    <source>
        <dbReference type="Proteomes" id="UP000051124"/>
    </source>
</evidence>
<dbReference type="Proteomes" id="UP000051124">
    <property type="component" value="Unassembled WGS sequence"/>
</dbReference>
<dbReference type="InterPro" id="IPR035937">
    <property type="entry name" value="FPG_N"/>
</dbReference>
<comment type="similarity">
    <text evidence="2">Belongs to the FPG family.</text>
</comment>
<protein>
    <recommendedName>
        <fullName evidence="10">Formamidopyrimidine-DNA glycosylase catalytic domain-containing protein</fullName>
    </recommendedName>
</protein>
<keyword evidence="6" id="KW-0234">DNA repair</keyword>
<dbReference type="GO" id="GO:0034039">
    <property type="term" value="F:8-oxo-7,8-dihydroguanine DNA N-glycosylase activity"/>
    <property type="evidence" value="ECO:0007669"/>
    <property type="project" value="TreeGrafter"/>
</dbReference>
<dbReference type="GO" id="GO:0008270">
    <property type="term" value="F:zinc ion binding"/>
    <property type="evidence" value="ECO:0007669"/>
    <property type="project" value="InterPro"/>
</dbReference>
<dbReference type="GO" id="GO:0003684">
    <property type="term" value="F:damaged DNA binding"/>
    <property type="evidence" value="ECO:0007669"/>
    <property type="project" value="InterPro"/>
</dbReference>
<dbReference type="SMART" id="SM00898">
    <property type="entry name" value="Fapy_DNA_glyco"/>
    <property type="match status" value="1"/>
</dbReference>
<dbReference type="InterPro" id="IPR012319">
    <property type="entry name" value="FPG_cat"/>
</dbReference>
<dbReference type="Pfam" id="PF01149">
    <property type="entry name" value="Fapy_DNA_glyco"/>
    <property type="match status" value="1"/>
</dbReference>
<dbReference type="EMBL" id="LIZT01000117">
    <property type="protein sequence ID" value="KPJ48452.1"/>
    <property type="molecule type" value="Genomic_DNA"/>
</dbReference>
<comment type="caution">
    <text evidence="11">The sequence shown here is derived from an EMBL/GenBank/DDBJ whole genome shotgun (WGS) entry which is preliminary data.</text>
</comment>
<evidence type="ECO:0000256" key="6">
    <source>
        <dbReference type="ARBA" id="ARBA00023204"/>
    </source>
</evidence>
<dbReference type="SUPFAM" id="SSF81624">
    <property type="entry name" value="N-terminal domain of MutM-like DNA repair proteins"/>
    <property type="match status" value="1"/>
</dbReference>
<dbReference type="PANTHER" id="PTHR22993:SF9">
    <property type="entry name" value="FORMAMIDOPYRIMIDINE-DNA GLYCOSYLASE"/>
    <property type="match status" value="1"/>
</dbReference>
<keyword evidence="8" id="KW-0511">Multifunctional enzyme</keyword>
<dbReference type="GO" id="GO:0003906">
    <property type="term" value="F:DNA-(apurinic or apyrimidinic site) endonuclease activity"/>
    <property type="evidence" value="ECO:0007669"/>
    <property type="project" value="InterPro"/>
</dbReference>
<evidence type="ECO:0000256" key="4">
    <source>
        <dbReference type="ARBA" id="ARBA00022801"/>
    </source>
</evidence>
<dbReference type="SMART" id="SM01232">
    <property type="entry name" value="H2TH"/>
    <property type="match status" value="1"/>
</dbReference>
<dbReference type="GO" id="GO:0006284">
    <property type="term" value="P:base-excision repair"/>
    <property type="evidence" value="ECO:0007669"/>
    <property type="project" value="InterPro"/>
</dbReference>
<keyword evidence="9" id="KW-0326">Glycosidase</keyword>
<evidence type="ECO:0000256" key="9">
    <source>
        <dbReference type="ARBA" id="ARBA00023295"/>
    </source>
</evidence>
<keyword evidence="5" id="KW-0238">DNA-binding</keyword>
<reference evidence="11 12" key="1">
    <citation type="journal article" date="2015" name="Microbiome">
        <title>Genomic resolution of linkages in carbon, nitrogen, and sulfur cycling among widespread estuary sediment bacteria.</title>
        <authorList>
            <person name="Baker B.J."/>
            <person name="Lazar C.S."/>
            <person name="Teske A.P."/>
            <person name="Dick G.J."/>
        </authorList>
    </citation>
    <scope>NUCLEOTIDE SEQUENCE [LARGE SCALE GENOMIC DNA]</scope>
    <source>
        <strain evidence="11">DG_26</strain>
    </source>
</reference>
<keyword evidence="7" id="KW-0456">Lyase</keyword>
<dbReference type="InterPro" id="IPR015886">
    <property type="entry name" value="H2TH_FPG"/>
</dbReference>
<feature type="domain" description="Formamidopyrimidine-DNA glycosylase catalytic" evidence="10">
    <location>
        <begin position="2"/>
        <end position="138"/>
    </location>
</feature>
<dbReference type="SUPFAM" id="SSF46946">
    <property type="entry name" value="S13-like H2TH domain"/>
    <property type="match status" value="1"/>
</dbReference>
<gene>
    <name evidence="11" type="ORF">AMJ40_07485</name>
</gene>
<keyword evidence="3" id="KW-0227">DNA damage</keyword>
<dbReference type="Pfam" id="PF06831">
    <property type="entry name" value="H2TH"/>
    <property type="match status" value="1"/>
</dbReference>
<evidence type="ECO:0000256" key="5">
    <source>
        <dbReference type="ARBA" id="ARBA00023125"/>
    </source>
</evidence>
<evidence type="ECO:0000256" key="2">
    <source>
        <dbReference type="ARBA" id="ARBA00009409"/>
    </source>
</evidence>
<feature type="non-terminal residue" evidence="11">
    <location>
        <position position="225"/>
    </location>
</feature>
<comment type="catalytic activity">
    <reaction evidence="1">
        <text>Hydrolysis of DNA containing ring-opened 7-methylguanine residues, releasing 2,6-diamino-4-hydroxy-5-(N-methyl)formamidopyrimidine.</text>
        <dbReference type="EC" id="3.2.2.23"/>
    </reaction>
</comment>